<gene>
    <name evidence="2" type="ORF">SAMEA4384403_00113</name>
</gene>
<evidence type="ECO:0000256" key="1">
    <source>
        <dbReference type="SAM" id="MobiDB-lite"/>
    </source>
</evidence>
<protein>
    <submittedName>
        <fullName evidence="2">Uncharacterized protein</fullName>
    </submittedName>
</protein>
<accession>A0A239Y8S0</accession>
<evidence type="ECO:0000313" key="2">
    <source>
        <dbReference type="EMBL" id="SNV54766.1"/>
    </source>
</evidence>
<dbReference type="AlphaFoldDB" id="A0A239Y8S0"/>
<sequence length="38" mass="4440">MNEEKNLKDEIQDFYLNGGTYNEEEIDFGKPQGEEISD</sequence>
<dbReference type="KEGG" id="sste:SAMEA4384403_0113"/>
<dbReference type="EMBL" id="LT906462">
    <property type="protein sequence ID" value="SNV54766.1"/>
    <property type="molecule type" value="Genomic_DNA"/>
</dbReference>
<keyword evidence="3" id="KW-1185">Reference proteome</keyword>
<dbReference type="Proteomes" id="UP000242084">
    <property type="component" value="Chromosome 1"/>
</dbReference>
<proteinExistence type="predicted"/>
<reference evidence="2 3" key="1">
    <citation type="submission" date="2017-06" db="EMBL/GenBank/DDBJ databases">
        <authorList>
            <consortium name="Pathogen Informatics"/>
        </authorList>
    </citation>
    <scope>NUCLEOTIDE SEQUENCE [LARGE SCALE GENOMIC DNA]</scope>
    <source>
        <strain evidence="2 3">NCTC13839</strain>
    </source>
</reference>
<organism evidence="2 3">
    <name type="scientific">Mammaliicoccus stepanovicii</name>
    <dbReference type="NCBI Taxonomy" id="643214"/>
    <lineage>
        <taxon>Bacteria</taxon>
        <taxon>Bacillati</taxon>
        <taxon>Bacillota</taxon>
        <taxon>Bacilli</taxon>
        <taxon>Bacillales</taxon>
        <taxon>Staphylococcaceae</taxon>
        <taxon>Mammaliicoccus</taxon>
    </lineage>
</organism>
<feature type="region of interest" description="Disordered" evidence="1">
    <location>
        <begin position="16"/>
        <end position="38"/>
    </location>
</feature>
<name>A0A239Y8S0_9STAP</name>
<evidence type="ECO:0000313" key="3">
    <source>
        <dbReference type="Proteomes" id="UP000242084"/>
    </source>
</evidence>